<dbReference type="InterPro" id="IPR002196">
    <property type="entry name" value="Glyco_hydro_24"/>
</dbReference>
<feature type="chain" id="PRO_5020981495" description="Lysozyme" evidence="7">
    <location>
        <begin position="25"/>
        <end position="171"/>
    </location>
</feature>
<protein>
    <recommendedName>
        <fullName evidence="6">Lysozyme</fullName>
        <ecNumber evidence="6">3.2.1.17</ecNumber>
    </recommendedName>
</protein>
<dbReference type="EMBL" id="SJOI01000001">
    <property type="protein sequence ID" value="TCL03707.1"/>
    <property type="molecule type" value="Genomic_DNA"/>
</dbReference>
<dbReference type="RefSeq" id="WP_132922551.1">
    <property type="nucleotide sequence ID" value="NZ_SJOI01000001.1"/>
</dbReference>
<comment type="similarity">
    <text evidence="6">Belongs to the glycosyl hydrolase 24 family.</text>
</comment>
<evidence type="ECO:0000313" key="9">
    <source>
        <dbReference type="Proteomes" id="UP000294555"/>
    </source>
</evidence>
<dbReference type="Proteomes" id="UP000294555">
    <property type="component" value="Unassembled WGS sequence"/>
</dbReference>
<dbReference type="AlphaFoldDB" id="A0A4R1NAG1"/>
<name>A0A4R1NAG1_9GAMM</name>
<keyword evidence="4 6" id="KW-0378">Hydrolase</keyword>
<dbReference type="GO" id="GO:0042742">
    <property type="term" value="P:defense response to bacterium"/>
    <property type="evidence" value="ECO:0007669"/>
    <property type="project" value="UniProtKB-KW"/>
</dbReference>
<keyword evidence="9" id="KW-1185">Reference proteome</keyword>
<proteinExistence type="inferred from homology"/>
<comment type="catalytic activity">
    <reaction evidence="1 6">
        <text>Hydrolysis of (1-&gt;4)-beta-linkages between N-acetylmuramic acid and N-acetyl-D-glucosamine residues in a peptidoglycan and between N-acetyl-D-glucosamine residues in chitodextrins.</text>
        <dbReference type="EC" id="3.2.1.17"/>
    </reaction>
</comment>
<dbReference type="EC" id="3.2.1.17" evidence="6"/>
<dbReference type="Gene3D" id="1.10.530.40">
    <property type="match status" value="1"/>
</dbReference>
<keyword evidence="5 6" id="KW-0326">Glycosidase</keyword>
<evidence type="ECO:0000256" key="4">
    <source>
        <dbReference type="ARBA" id="ARBA00022801"/>
    </source>
</evidence>
<dbReference type="OrthoDB" id="8141296at2"/>
<dbReference type="SUPFAM" id="SSF53955">
    <property type="entry name" value="Lysozyme-like"/>
    <property type="match status" value="1"/>
</dbReference>
<dbReference type="CDD" id="cd16901">
    <property type="entry name" value="lyz_P1"/>
    <property type="match status" value="1"/>
</dbReference>
<evidence type="ECO:0000256" key="1">
    <source>
        <dbReference type="ARBA" id="ARBA00000632"/>
    </source>
</evidence>
<dbReference type="InterPro" id="IPR023347">
    <property type="entry name" value="Lysozyme_dom_sf"/>
</dbReference>
<comment type="caution">
    <text evidence="8">The sequence shown here is derived from an EMBL/GenBank/DDBJ whole genome shotgun (WGS) entry which is preliminary data.</text>
</comment>
<sequence>MKNTTVKHCVAAIVLALAALLLQSQPLKTSPAGLRLISEFEGCRLLPYRCAAGLWTDGIGHTEGVIPGCVITERQAAANLITDVRRIEQGIARCMAVSRMPQAVYDAVVAFTFNVGIRAACRSTLAFFINQQQWSDACHQLPRWVYIKGALSPGLERRRQTEMALCLSGAG</sequence>
<accession>A0A4R1NAG1</accession>
<reference evidence="8 9" key="1">
    <citation type="submission" date="2019-02" db="EMBL/GenBank/DDBJ databases">
        <title>Investigation of anaerobic lignin degradation for improved lignocellulosic biofuels.</title>
        <authorList>
            <person name="Deangelis K."/>
        </authorList>
    </citation>
    <scope>NUCLEOTIDE SEQUENCE [LARGE SCALE GENOMIC DNA]</scope>
    <source>
        <strain evidence="8 9">159R</strain>
    </source>
</reference>
<evidence type="ECO:0000256" key="6">
    <source>
        <dbReference type="RuleBase" id="RU003788"/>
    </source>
</evidence>
<dbReference type="Pfam" id="PF00959">
    <property type="entry name" value="Phage_lysozyme"/>
    <property type="match status" value="1"/>
</dbReference>
<dbReference type="HAMAP" id="MF_04110">
    <property type="entry name" value="ENDOLYSIN_T4"/>
    <property type="match status" value="1"/>
</dbReference>
<dbReference type="PANTHER" id="PTHR38107">
    <property type="match status" value="1"/>
</dbReference>
<evidence type="ECO:0000256" key="2">
    <source>
        <dbReference type="ARBA" id="ARBA00022529"/>
    </source>
</evidence>
<dbReference type="GO" id="GO:0031640">
    <property type="term" value="P:killing of cells of another organism"/>
    <property type="evidence" value="ECO:0007669"/>
    <property type="project" value="UniProtKB-KW"/>
</dbReference>
<keyword evidence="7" id="KW-0732">Signal</keyword>
<evidence type="ECO:0000256" key="7">
    <source>
        <dbReference type="SAM" id="SignalP"/>
    </source>
</evidence>
<evidence type="ECO:0000256" key="5">
    <source>
        <dbReference type="ARBA" id="ARBA00023295"/>
    </source>
</evidence>
<organism evidence="8 9">
    <name type="scientific">Sodalis ligni</name>
    <dbReference type="NCBI Taxonomy" id="2697027"/>
    <lineage>
        <taxon>Bacteria</taxon>
        <taxon>Pseudomonadati</taxon>
        <taxon>Pseudomonadota</taxon>
        <taxon>Gammaproteobacteria</taxon>
        <taxon>Enterobacterales</taxon>
        <taxon>Bruguierivoracaceae</taxon>
        <taxon>Sodalis</taxon>
    </lineage>
</organism>
<dbReference type="PANTHER" id="PTHR38107:SF4">
    <property type="entry name" value="LYSOZYME"/>
    <property type="match status" value="1"/>
</dbReference>
<evidence type="ECO:0000313" key="8">
    <source>
        <dbReference type="EMBL" id="TCL03707.1"/>
    </source>
</evidence>
<dbReference type="InterPro" id="IPR023346">
    <property type="entry name" value="Lysozyme-like_dom_sf"/>
</dbReference>
<dbReference type="GO" id="GO:0016998">
    <property type="term" value="P:cell wall macromolecule catabolic process"/>
    <property type="evidence" value="ECO:0007669"/>
    <property type="project" value="InterPro"/>
</dbReference>
<keyword evidence="2 6" id="KW-0929">Antimicrobial</keyword>
<feature type="signal peptide" evidence="7">
    <location>
        <begin position="1"/>
        <end position="24"/>
    </location>
</feature>
<gene>
    <name evidence="8" type="ORF">EZJ58_1785</name>
</gene>
<dbReference type="InterPro" id="IPR034690">
    <property type="entry name" value="Endolysin_T4_type"/>
</dbReference>
<dbReference type="GO" id="GO:0009253">
    <property type="term" value="P:peptidoglycan catabolic process"/>
    <property type="evidence" value="ECO:0007669"/>
    <property type="project" value="InterPro"/>
</dbReference>
<keyword evidence="3 6" id="KW-0081">Bacteriolytic enzyme</keyword>
<dbReference type="GO" id="GO:0003796">
    <property type="term" value="F:lysozyme activity"/>
    <property type="evidence" value="ECO:0007669"/>
    <property type="project" value="UniProtKB-EC"/>
</dbReference>
<dbReference type="InterPro" id="IPR051018">
    <property type="entry name" value="Bacteriophage_GH24"/>
</dbReference>
<evidence type="ECO:0000256" key="3">
    <source>
        <dbReference type="ARBA" id="ARBA00022638"/>
    </source>
</evidence>